<keyword evidence="2" id="KW-1185">Reference proteome</keyword>
<name>A0A437GUP6_9SPHN</name>
<proteinExistence type="predicted"/>
<evidence type="ECO:0000313" key="2">
    <source>
        <dbReference type="Proteomes" id="UP000283003"/>
    </source>
</evidence>
<dbReference type="AlphaFoldDB" id="A0A437GUP6"/>
<dbReference type="EMBL" id="RXOL01000008">
    <property type="protein sequence ID" value="RVQ65294.1"/>
    <property type="molecule type" value="Genomic_DNA"/>
</dbReference>
<organism evidence="1 2">
    <name type="scientific">Croceicoccus ponticola</name>
    <dbReference type="NCBI Taxonomy" id="2217664"/>
    <lineage>
        <taxon>Bacteria</taxon>
        <taxon>Pseudomonadati</taxon>
        <taxon>Pseudomonadota</taxon>
        <taxon>Alphaproteobacteria</taxon>
        <taxon>Sphingomonadales</taxon>
        <taxon>Erythrobacteraceae</taxon>
        <taxon>Croceicoccus</taxon>
    </lineage>
</organism>
<dbReference type="RefSeq" id="WP_127613495.1">
    <property type="nucleotide sequence ID" value="NZ_RXOL01000008.1"/>
</dbReference>
<dbReference type="Proteomes" id="UP000283003">
    <property type="component" value="Unassembled WGS sequence"/>
</dbReference>
<gene>
    <name evidence="1" type="ORF">EKN06_13730</name>
</gene>
<evidence type="ECO:0000313" key="1">
    <source>
        <dbReference type="EMBL" id="RVQ65294.1"/>
    </source>
</evidence>
<comment type="caution">
    <text evidence="1">The sequence shown here is derived from an EMBL/GenBank/DDBJ whole genome shotgun (WGS) entry which is preliminary data.</text>
</comment>
<sequence length="321" mass="35202">MFASNIFGNEDELFAFLGDVEALLRRGQPDVAASILESQLGDLAEEGDELAKLCLKVPVSAIRLVGWEQLAEKLKKFDRPDKRITALSVDISAPFEMPLLEQKHGNFYEPDLDTVFYSDSAFPFSGAHREDLLDCYTPKGGPWSGGFEHVDATIAVRGMGGIYGEVLLAQRRCRPDDHNDPMEQDSAVLASAFVAVRLHQAIKSTAEGRGMPRPMMLMVGNNESFPYFDAAVLTRPEYEDLLDVEGEEDDCGAADEMFAPLQIAPIPDDYDPFASMPGEDQVSGAALRKKLREIAPEPEIANDVAPTGFGGFINKLLKRSA</sequence>
<accession>A0A437GUP6</accession>
<protein>
    <submittedName>
        <fullName evidence="1">Uncharacterized protein</fullName>
    </submittedName>
</protein>
<dbReference type="OrthoDB" id="7431847at2"/>
<reference evidence="1 2" key="1">
    <citation type="submission" date="2018-12" db="EMBL/GenBank/DDBJ databases">
        <title>Croceicoccus ponticola sp. nov., a lipolytic bacterium isolated from seawater.</title>
        <authorList>
            <person name="Yoon J.-H."/>
        </authorList>
    </citation>
    <scope>NUCLEOTIDE SEQUENCE [LARGE SCALE GENOMIC DNA]</scope>
    <source>
        <strain evidence="1 2">GM-16</strain>
    </source>
</reference>